<keyword evidence="2" id="KW-1185">Reference proteome</keyword>
<evidence type="ECO:0000313" key="2">
    <source>
        <dbReference type="Proteomes" id="UP000253094"/>
    </source>
</evidence>
<proteinExistence type="predicted"/>
<dbReference type="SUPFAM" id="SSF142906">
    <property type="entry name" value="YjbR-like"/>
    <property type="match status" value="1"/>
</dbReference>
<dbReference type="AlphaFoldDB" id="A0A367EI44"/>
<dbReference type="OrthoDB" id="8479417at2"/>
<dbReference type="EMBL" id="QOIL01000042">
    <property type="protein sequence ID" value="RCG17402.1"/>
    <property type="molecule type" value="Genomic_DNA"/>
</dbReference>
<dbReference type="Pfam" id="PF04237">
    <property type="entry name" value="YjbR"/>
    <property type="match status" value="1"/>
</dbReference>
<accession>A0A367EI44</accession>
<dbReference type="Proteomes" id="UP000253094">
    <property type="component" value="Unassembled WGS sequence"/>
</dbReference>
<dbReference type="InterPro" id="IPR038056">
    <property type="entry name" value="YjbR-like_sf"/>
</dbReference>
<dbReference type="RefSeq" id="WP_114034053.1">
    <property type="nucleotide sequence ID" value="NZ_QOIL01000042.1"/>
</dbReference>
<dbReference type="GO" id="GO:0003677">
    <property type="term" value="F:DNA binding"/>
    <property type="evidence" value="ECO:0007669"/>
    <property type="project" value="UniProtKB-KW"/>
</dbReference>
<dbReference type="InterPro" id="IPR058532">
    <property type="entry name" value="YjbR/MT2646/Rv2570-like"/>
</dbReference>
<name>A0A367EI44_9ACTN</name>
<keyword evidence="1" id="KW-0238">DNA-binding</keyword>
<dbReference type="Gene3D" id="3.90.1150.30">
    <property type="match status" value="1"/>
</dbReference>
<organism evidence="1 2">
    <name type="scientific">Sphaerisporangium album</name>
    <dbReference type="NCBI Taxonomy" id="509200"/>
    <lineage>
        <taxon>Bacteria</taxon>
        <taxon>Bacillati</taxon>
        <taxon>Actinomycetota</taxon>
        <taxon>Actinomycetes</taxon>
        <taxon>Streptosporangiales</taxon>
        <taxon>Streptosporangiaceae</taxon>
        <taxon>Sphaerisporangium</taxon>
    </lineage>
</organism>
<reference evidence="1 2" key="1">
    <citation type="submission" date="2018-06" db="EMBL/GenBank/DDBJ databases">
        <title>Sphaerisporangium craniellae sp. nov., isolated from a marine sponge in the South China Sea.</title>
        <authorList>
            <person name="Li L."/>
        </authorList>
    </citation>
    <scope>NUCLEOTIDE SEQUENCE [LARGE SCALE GENOMIC DNA]</scope>
    <source>
        <strain evidence="1 2">CCTCC AA 208026</strain>
    </source>
</reference>
<evidence type="ECO:0000313" key="1">
    <source>
        <dbReference type="EMBL" id="RCG17402.1"/>
    </source>
</evidence>
<protein>
    <submittedName>
        <fullName evidence="1">MmcQ/YjbR family DNA-binding protein</fullName>
    </submittedName>
</protein>
<comment type="caution">
    <text evidence="1">The sequence shown here is derived from an EMBL/GenBank/DDBJ whole genome shotgun (WGS) entry which is preliminary data.</text>
</comment>
<sequence length="125" mass="14129">MSEWQETRERLREFALGFPAAHEEFPWGESVVKVNKKIFVFLGMEEPTEKWGPKLSVKLRESNGHALSVPGAAPTSHGLGRSGWVTVPFTDDMPDFDVLCDWVEESYRIVAPKRLSAELDASRPQ</sequence>
<gene>
    <name evidence="1" type="ORF">DQ384_39700</name>
</gene>